<protein>
    <submittedName>
        <fullName evidence="1">GM19528</fullName>
    </submittedName>
</protein>
<gene>
    <name evidence="1" type="primary">Dsec\GM19528</name>
    <name evidence="1" type="ORF">Dsec_GM19528</name>
</gene>
<evidence type="ECO:0000313" key="2">
    <source>
        <dbReference type="Proteomes" id="UP000001292"/>
    </source>
</evidence>
<dbReference type="EMBL" id="CH480821">
    <property type="protein sequence ID" value="EDW55228.1"/>
    <property type="molecule type" value="Genomic_DNA"/>
</dbReference>
<keyword evidence="2" id="KW-1185">Reference proteome</keyword>
<organism evidence="2">
    <name type="scientific">Drosophila sechellia</name>
    <name type="common">Fruit fly</name>
    <dbReference type="NCBI Taxonomy" id="7238"/>
    <lineage>
        <taxon>Eukaryota</taxon>
        <taxon>Metazoa</taxon>
        <taxon>Ecdysozoa</taxon>
        <taxon>Arthropoda</taxon>
        <taxon>Hexapoda</taxon>
        <taxon>Insecta</taxon>
        <taxon>Pterygota</taxon>
        <taxon>Neoptera</taxon>
        <taxon>Endopterygota</taxon>
        <taxon>Diptera</taxon>
        <taxon>Brachycera</taxon>
        <taxon>Muscomorpha</taxon>
        <taxon>Ephydroidea</taxon>
        <taxon>Drosophilidae</taxon>
        <taxon>Drosophila</taxon>
        <taxon>Sophophora</taxon>
    </lineage>
</organism>
<evidence type="ECO:0000313" key="1">
    <source>
        <dbReference type="EMBL" id="EDW55228.1"/>
    </source>
</evidence>
<reference evidence="1 2" key="1">
    <citation type="journal article" date="2007" name="Nature">
        <title>Evolution of genes and genomes on the Drosophila phylogeny.</title>
        <authorList>
            <consortium name="Drosophila 12 Genomes Consortium"/>
            <person name="Clark A.G."/>
            <person name="Eisen M.B."/>
            <person name="Smith D.R."/>
            <person name="Bergman C.M."/>
            <person name="Oliver B."/>
            <person name="Markow T.A."/>
            <person name="Kaufman T.C."/>
            <person name="Kellis M."/>
            <person name="Gelbart W."/>
            <person name="Iyer V.N."/>
            <person name="Pollard D.A."/>
            <person name="Sackton T.B."/>
            <person name="Larracuente A.M."/>
            <person name="Singh N.D."/>
            <person name="Abad J.P."/>
            <person name="Abt D.N."/>
            <person name="Adryan B."/>
            <person name="Aguade M."/>
            <person name="Akashi H."/>
            <person name="Anderson W.W."/>
            <person name="Aquadro C.F."/>
            <person name="Ardell D.H."/>
            <person name="Arguello R."/>
            <person name="Artieri C.G."/>
            <person name="Barbash D.A."/>
            <person name="Barker D."/>
            <person name="Barsanti P."/>
            <person name="Batterham P."/>
            <person name="Batzoglou S."/>
            <person name="Begun D."/>
            <person name="Bhutkar A."/>
            <person name="Blanco E."/>
            <person name="Bosak S.A."/>
            <person name="Bradley R.K."/>
            <person name="Brand A.D."/>
            <person name="Brent M.R."/>
            <person name="Brooks A.N."/>
            <person name="Brown R.H."/>
            <person name="Butlin R.K."/>
            <person name="Caggese C."/>
            <person name="Calvi B.R."/>
            <person name="Bernardo de Carvalho A."/>
            <person name="Caspi A."/>
            <person name="Castrezana S."/>
            <person name="Celniker S.E."/>
            <person name="Chang J.L."/>
            <person name="Chapple C."/>
            <person name="Chatterji S."/>
            <person name="Chinwalla A."/>
            <person name="Civetta A."/>
            <person name="Clifton S.W."/>
            <person name="Comeron J.M."/>
            <person name="Costello J.C."/>
            <person name="Coyne J.A."/>
            <person name="Daub J."/>
            <person name="David R.G."/>
            <person name="Delcher A.L."/>
            <person name="Delehaunty K."/>
            <person name="Do C.B."/>
            <person name="Ebling H."/>
            <person name="Edwards K."/>
            <person name="Eickbush T."/>
            <person name="Evans J.D."/>
            <person name="Filipski A."/>
            <person name="Findeiss S."/>
            <person name="Freyhult E."/>
            <person name="Fulton L."/>
            <person name="Fulton R."/>
            <person name="Garcia A.C."/>
            <person name="Gardiner A."/>
            <person name="Garfield D.A."/>
            <person name="Garvin B.E."/>
            <person name="Gibson G."/>
            <person name="Gilbert D."/>
            <person name="Gnerre S."/>
            <person name="Godfrey J."/>
            <person name="Good R."/>
            <person name="Gotea V."/>
            <person name="Gravely B."/>
            <person name="Greenberg A.J."/>
            <person name="Griffiths-Jones S."/>
            <person name="Gross S."/>
            <person name="Guigo R."/>
            <person name="Gustafson E.A."/>
            <person name="Haerty W."/>
            <person name="Hahn M.W."/>
            <person name="Halligan D.L."/>
            <person name="Halpern A.L."/>
            <person name="Halter G.M."/>
            <person name="Han M.V."/>
            <person name="Heger A."/>
            <person name="Hillier L."/>
            <person name="Hinrichs A.S."/>
            <person name="Holmes I."/>
            <person name="Hoskins R.A."/>
            <person name="Hubisz M.J."/>
            <person name="Hultmark D."/>
            <person name="Huntley M.A."/>
            <person name="Jaffe D.B."/>
            <person name="Jagadeeshan S."/>
            <person name="Jeck W.R."/>
            <person name="Johnson J."/>
            <person name="Jones C.D."/>
            <person name="Jordan W.C."/>
            <person name="Karpen G.H."/>
            <person name="Kataoka E."/>
            <person name="Keightley P.D."/>
            <person name="Kheradpour P."/>
            <person name="Kirkness E.F."/>
            <person name="Koerich L.B."/>
            <person name="Kristiansen K."/>
            <person name="Kudrna D."/>
            <person name="Kulathinal R.J."/>
            <person name="Kumar S."/>
            <person name="Kwok R."/>
            <person name="Lander E."/>
            <person name="Langley C.H."/>
            <person name="Lapoint R."/>
            <person name="Lazzaro B.P."/>
            <person name="Lee S.J."/>
            <person name="Levesque L."/>
            <person name="Li R."/>
            <person name="Lin C.F."/>
            <person name="Lin M.F."/>
            <person name="Lindblad-Toh K."/>
            <person name="Llopart A."/>
            <person name="Long M."/>
            <person name="Low L."/>
            <person name="Lozovsky E."/>
            <person name="Lu J."/>
            <person name="Luo M."/>
            <person name="Machado C.A."/>
            <person name="Makalowski W."/>
            <person name="Marzo M."/>
            <person name="Matsuda M."/>
            <person name="Matzkin L."/>
            <person name="McAllister B."/>
            <person name="McBride C.S."/>
            <person name="McKernan B."/>
            <person name="McKernan K."/>
            <person name="Mendez-Lago M."/>
            <person name="Minx P."/>
            <person name="Mollenhauer M.U."/>
            <person name="Montooth K."/>
            <person name="Mount S.M."/>
            <person name="Mu X."/>
            <person name="Myers E."/>
            <person name="Negre B."/>
            <person name="Newfeld S."/>
            <person name="Nielsen R."/>
            <person name="Noor M.A."/>
            <person name="O'Grady P."/>
            <person name="Pachter L."/>
            <person name="Papaceit M."/>
            <person name="Parisi M.J."/>
            <person name="Parisi M."/>
            <person name="Parts L."/>
            <person name="Pedersen J.S."/>
            <person name="Pesole G."/>
            <person name="Phillippy A.M."/>
            <person name="Ponting C.P."/>
            <person name="Pop M."/>
            <person name="Porcelli D."/>
            <person name="Powell J.R."/>
            <person name="Prohaska S."/>
            <person name="Pruitt K."/>
            <person name="Puig M."/>
            <person name="Quesneville H."/>
            <person name="Ram K.R."/>
            <person name="Rand D."/>
            <person name="Rasmussen M.D."/>
            <person name="Reed L.K."/>
            <person name="Reenan R."/>
            <person name="Reily A."/>
            <person name="Remington K.A."/>
            <person name="Rieger T.T."/>
            <person name="Ritchie M.G."/>
            <person name="Robin C."/>
            <person name="Rogers Y.H."/>
            <person name="Rohde C."/>
            <person name="Rozas J."/>
            <person name="Rubenfield M.J."/>
            <person name="Ruiz A."/>
            <person name="Russo S."/>
            <person name="Salzberg S.L."/>
            <person name="Sanchez-Gracia A."/>
            <person name="Saranga D.J."/>
            <person name="Sato H."/>
            <person name="Schaeffer S.W."/>
            <person name="Schatz M.C."/>
            <person name="Schlenke T."/>
            <person name="Schwartz R."/>
            <person name="Segarra C."/>
            <person name="Singh R.S."/>
            <person name="Sirot L."/>
            <person name="Sirota M."/>
            <person name="Sisneros N.B."/>
            <person name="Smith C.D."/>
            <person name="Smith T.F."/>
            <person name="Spieth J."/>
            <person name="Stage D.E."/>
            <person name="Stark A."/>
            <person name="Stephan W."/>
            <person name="Strausberg R.L."/>
            <person name="Strempel S."/>
            <person name="Sturgill D."/>
            <person name="Sutton G."/>
            <person name="Sutton G.G."/>
            <person name="Tao W."/>
            <person name="Teichmann S."/>
            <person name="Tobari Y.N."/>
            <person name="Tomimura Y."/>
            <person name="Tsolas J.M."/>
            <person name="Valente V.L."/>
            <person name="Venter E."/>
            <person name="Venter J.C."/>
            <person name="Vicario S."/>
            <person name="Vieira F.G."/>
            <person name="Vilella A.J."/>
            <person name="Villasante A."/>
            <person name="Walenz B."/>
            <person name="Wang J."/>
            <person name="Wasserman M."/>
            <person name="Watts T."/>
            <person name="Wilson D."/>
            <person name="Wilson R.K."/>
            <person name="Wing R.A."/>
            <person name="Wolfner M.F."/>
            <person name="Wong A."/>
            <person name="Wong G.K."/>
            <person name="Wu C.I."/>
            <person name="Wu G."/>
            <person name="Yamamoto D."/>
            <person name="Yang H.P."/>
            <person name="Yang S.P."/>
            <person name="Yorke J.A."/>
            <person name="Yoshida K."/>
            <person name="Zdobnov E."/>
            <person name="Zhang P."/>
            <person name="Zhang Y."/>
            <person name="Zimin A.V."/>
            <person name="Baldwin J."/>
            <person name="Abdouelleil A."/>
            <person name="Abdulkadir J."/>
            <person name="Abebe A."/>
            <person name="Abera B."/>
            <person name="Abreu J."/>
            <person name="Acer S.C."/>
            <person name="Aftuck L."/>
            <person name="Alexander A."/>
            <person name="An P."/>
            <person name="Anderson E."/>
            <person name="Anderson S."/>
            <person name="Arachi H."/>
            <person name="Azer M."/>
            <person name="Bachantsang P."/>
            <person name="Barry A."/>
            <person name="Bayul T."/>
            <person name="Berlin A."/>
            <person name="Bessette D."/>
            <person name="Bloom T."/>
            <person name="Blye J."/>
            <person name="Boguslavskiy L."/>
            <person name="Bonnet C."/>
            <person name="Boukhgalter B."/>
            <person name="Bourzgui I."/>
            <person name="Brown A."/>
            <person name="Cahill P."/>
            <person name="Channer S."/>
            <person name="Cheshatsang Y."/>
            <person name="Chuda L."/>
            <person name="Citroen M."/>
            <person name="Collymore A."/>
            <person name="Cooke P."/>
            <person name="Costello M."/>
            <person name="D'Aco K."/>
            <person name="Daza R."/>
            <person name="De Haan G."/>
            <person name="DeGray S."/>
            <person name="DeMaso C."/>
            <person name="Dhargay N."/>
            <person name="Dooley K."/>
            <person name="Dooley E."/>
            <person name="Doricent M."/>
            <person name="Dorje P."/>
            <person name="Dorjee K."/>
            <person name="Dupes A."/>
            <person name="Elong R."/>
            <person name="Falk J."/>
            <person name="Farina A."/>
            <person name="Faro S."/>
            <person name="Ferguson D."/>
            <person name="Fisher S."/>
            <person name="Foley C.D."/>
            <person name="Franke A."/>
            <person name="Friedrich D."/>
            <person name="Gadbois L."/>
            <person name="Gearin G."/>
            <person name="Gearin C.R."/>
            <person name="Giannoukos G."/>
            <person name="Goode T."/>
            <person name="Graham J."/>
            <person name="Grandbois E."/>
            <person name="Grewal S."/>
            <person name="Gyaltsen K."/>
            <person name="Hafez N."/>
            <person name="Hagos B."/>
            <person name="Hall J."/>
            <person name="Henson C."/>
            <person name="Hollinger A."/>
            <person name="Honan T."/>
            <person name="Huard M.D."/>
            <person name="Hughes L."/>
            <person name="Hurhula B."/>
            <person name="Husby M.E."/>
            <person name="Kamat A."/>
            <person name="Kanga B."/>
            <person name="Kashin S."/>
            <person name="Khazanovich D."/>
            <person name="Kisner P."/>
            <person name="Lance K."/>
            <person name="Lara M."/>
            <person name="Lee W."/>
            <person name="Lennon N."/>
            <person name="Letendre F."/>
            <person name="LeVine R."/>
            <person name="Lipovsky A."/>
            <person name="Liu X."/>
            <person name="Liu J."/>
            <person name="Liu S."/>
            <person name="Lokyitsang T."/>
            <person name="Lokyitsang Y."/>
            <person name="Lubonja R."/>
            <person name="Lui A."/>
            <person name="MacDonald P."/>
            <person name="Magnisalis V."/>
            <person name="Maru K."/>
            <person name="Matthews C."/>
            <person name="McCusker W."/>
            <person name="McDonough S."/>
            <person name="Mehta T."/>
            <person name="Meldrim J."/>
            <person name="Meneus L."/>
            <person name="Mihai O."/>
            <person name="Mihalev A."/>
            <person name="Mihova T."/>
            <person name="Mittelman R."/>
            <person name="Mlenga V."/>
            <person name="Montmayeur A."/>
            <person name="Mulrain L."/>
            <person name="Navidi A."/>
            <person name="Naylor J."/>
            <person name="Negash T."/>
            <person name="Nguyen T."/>
            <person name="Nguyen N."/>
            <person name="Nicol R."/>
            <person name="Norbu C."/>
            <person name="Norbu N."/>
            <person name="Novod N."/>
            <person name="O'Neill B."/>
            <person name="Osman S."/>
            <person name="Markiewicz E."/>
            <person name="Oyono O.L."/>
            <person name="Patti C."/>
            <person name="Phunkhang P."/>
            <person name="Pierre F."/>
            <person name="Priest M."/>
            <person name="Raghuraman S."/>
            <person name="Rege F."/>
            <person name="Reyes R."/>
            <person name="Rise C."/>
            <person name="Rogov P."/>
            <person name="Ross K."/>
            <person name="Ryan E."/>
            <person name="Settipalli S."/>
            <person name="Shea T."/>
            <person name="Sherpa N."/>
            <person name="Shi L."/>
            <person name="Shih D."/>
            <person name="Sparrow T."/>
            <person name="Spaulding J."/>
            <person name="Stalker J."/>
            <person name="Stange-Thomann N."/>
            <person name="Stavropoulos S."/>
            <person name="Stone C."/>
            <person name="Strader C."/>
            <person name="Tesfaye S."/>
            <person name="Thomson T."/>
            <person name="Thoulutsang Y."/>
            <person name="Thoulutsang D."/>
            <person name="Topham K."/>
            <person name="Topping I."/>
            <person name="Tsamla T."/>
            <person name="Vassiliev H."/>
            <person name="Vo A."/>
            <person name="Wangchuk T."/>
            <person name="Wangdi T."/>
            <person name="Weiand M."/>
            <person name="Wilkinson J."/>
            <person name="Wilson A."/>
            <person name="Yadav S."/>
            <person name="Young G."/>
            <person name="Yu Q."/>
            <person name="Zembek L."/>
            <person name="Zhong D."/>
            <person name="Zimmer A."/>
            <person name="Zwirko Z."/>
            <person name="Jaffe D.B."/>
            <person name="Alvarez P."/>
            <person name="Brockman W."/>
            <person name="Butler J."/>
            <person name="Chin C."/>
            <person name="Gnerre S."/>
            <person name="Grabherr M."/>
            <person name="Kleber M."/>
            <person name="Mauceli E."/>
            <person name="MacCallum I."/>
        </authorList>
    </citation>
    <scope>NUCLEOTIDE SEQUENCE [LARGE SCALE GENOMIC DNA]</scope>
    <source>
        <strain evidence="2">Rob3c / Tucson 14021-0248.25</strain>
    </source>
</reference>
<name>B4I4T5_DROSE</name>
<dbReference type="Proteomes" id="UP000001292">
    <property type="component" value="Unassembled WGS sequence"/>
</dbReference>
<dbReference type="HOGENOM" id="CLU_3434227_0_0_1"/>
<accession>B4I4T5</accession>
<sequence length="15" mass="1708">MCTAWRCIWPSPGSI</sequence>
<proteinExistence type="predicted"/>